<keyword evidence="3" id="KW-1185">Reference proteome</keyword>
<dbReference type="GO" id="GO:0042277">
    <property type="term" value="F:peptide binding"/>
    <property type="evidence" value="ECO:0007669"/>
    <property type="project" value="TreeGrafter"/>
</dbReference>
<dbReference type="GO" id="GO:0016020">
    <property type="term" value="C:membrane"/>
    <property type="evidence" value="ECO:0007669"/>
    <property type="project" value="TreeGrafter"/>
</dbReference>
<name>A0AAV5UYS2_9BILA</name>
<feature type="domain" description="Aminopeptidase N-like N-terminal" evidence="1">
    <location>
        <begin position="15"/>
        <end position="144"/>
    </location>
</feature>
<dbReference type="InterPro" id="IPR001930">
    <property type="entry name" value="Peptidase_M1"/>
</dbReference>
<gene>
    <name evidence="2" type="ORF">PFISCL1PPCAC_2801</name>
</gene>
<evidence type="ECO:0000259" key="1">
    <source>
        <dbReference type="Pfam" id="PF17900"/>
    </source>
</evidence>
<dbReference type="SUPFAM" id="SSF63737">
    <property type="entry name" value="Leukotriene A4 hydrolase N-terminal domain"/>
    <property type="match status" value="1"/>
</dbReference>
<dbReference type="Gene3D" id="2.60.40.1730">
    <property type="entry name" value="tricorn interacting facor f3 domain"/>
    <property type="match status" value="1"/>
</dbReference>
<feature type="non-terminal residue" evidence="2">
    <location>
        <position position="189"/>
    </location>
</feature>
<feature type="non-terminal residue" evidence="2">
    <location>
        <position position="1"/>
    </location>
</feature>
<accession>A0AAV5UYS2</accession>
<dbReference type="PRINTS" id="PR00756">
    <property type="entry name" value="ALADIPTASE"/>
</dbReference>
<organism evidence="2 3">
    <name type="scientific">Pristionchus fissidentatus</name>
    <dbReference type="NCBI Taxonomy" id="1538716"/>
    <lineage>
        <taxon>Eukaryota</taxon>
        <taxon>Metazoa</taxon>
        <taxon>Ecdysozoa</taxon>
        <taxon>Nematoda</taxon>
        <taxon>Chromadorea</taxon>
        <taxon>Rhabditida</taxon>
        <taxon>Rhabditina</taxon>
        <taxon>Diplogasteromorpha</taxon>
        <taxon>Diplogasteroidea</taxon>
        <taxon>Neodiplogasteridae</taxon>
        <taxon>Pristionchus</taxon>
    </lineage>
</organism>
<sequence length="189" mass="21758">VVLYAKGEENLLQLKSTFTIDKKRERLAVESAQDLKEGATYMLQILYRSIPDLRMRGAYESWLWNEAAQKKVFSLQVNSQPMDARRWLPCFDEPQYKAKLSMIIEHPSGLTAVANSGVATRIDFDKQNRTITSFLQTVPLPSYLYAFSLNDYERFSRVEDGVLYASSLGRRQLEFGNRTLEFLINAVKT</sequence>
<dbReference type="PANTHER" id="PTHR11533">
    <property type="entry name" value="PROTEASE M1 ZINC METALLOPROTEASE"/>
    <property type="match status" value="1"/>
</dbReference>
<comment type="caution">
    <text evidence="2">The sequence shown here is derived from an EMBL/GenBank/DDBJ whole genome shotgun (WGS) entry which is preliminary data.</text>
</comment>
<dbReference type="Proteomes" id="UP001432322">
    <property type="component" value="Unassembled WGS sequence"/>
</dbReference>
<dbReference type="Pfam" id="PF17900">
    <property type="entry name" value="Peptidase_M1_N"/>
    <property type="match status" value="1"/>
</dbReference>
<reference evidence="2" key="1">
    <citation type="submission" date="2023-10" db="EMBL/GenBank/DDBJ databases">
        <title>Genome assembly of Pristionchus species.</title>
        <authorList>
            <person name="Yoshida K."/>
            <person name="Sommer R.J."/>
        </authorList>
    </citation>
    <scope>NUCLEOTIDE SEQUENCE</scope>
    <source>
        <strain evidence="2">RS5133</strain>
    </source>
</reference>
<dbReference type="GO" id="GO:0006508">
    <property type="term" value="P:proteolysis"/>
    <property type="evidence" value="ECO:0007669"/>
    <property type="project" value="InterPro"/>
</dbReference>
<dbReference type="InterPro" id="IPR045357">
    <property type="entry name" value="Aminopeptidase_N-like_N"/>
</dbReference>
<evidence type="ECO:0000313" key="2">
    <source>
        <dbReference type="EMBL" id="GMT11504.1"/>
    </source>
</evidence>
<dbReference type="GO" id="GO:0043171">
    <property type="term" value="P:peptide catabolic process"/>
    <property type="evidence" value="ECO:0007669"/>
    <property type="project" value="TreeGrafter"/>
</dbReference>
<dbReference type="InterPro" id="IPR050344">
    <property type="entry name" value="Peptidase_M1_aminopeptidases"/>
</dbReference>
<dbReference type="AlphaFoldDB" id="A0AAV5UYS2"/>
<protein>
    <recommendedName>
        <fullName evidence="1">Aminopeptidase N-like N-terminal domain-containing protein</fullName>
    </recommendedName>
</protein>
<dbReference type="InterPro" id="IPR042097">
    <property type="entry name" value="Aminopeptidase_N-like_N_sf"/>
</dbReference>
<dbReference type="GO" id="GO:0008270">
    <property type="term" value="F:zinc ion binding"/>
    <property type="evidence" value="ECO:0007669"/>
    <property type="project" value="TreeGrafter"/>
</dbReference>
<dbReference type="GO" id="GO:0070006">
    <property type="term" value="F:metalloaminopeptidase activity"/>
    <property type="evidence" value="ECO:0007669"/>
    <property type="project" value="TreeGrafter"/>
</dbReference>
<dbReference type="GO" id="GO:0005615">
    <property type="term" value="C:extracellular space"/>
    <property type="evidence" value="ECO:0007669"/>
    <property type="project" value="TreeGrafter"/>
</dbReference>
<dbReference type="PANTHER" id="PTHR11533:SF299">
    <property type="entry name" value="AMINOPEPTIDASE"/>
    <property type="match status" value="1"/>
</dbReference>
<dbReference type="GO" id="GO:0005737">
    <property type="term" value="C:cytoplasm"/>
    <property type="evidence" value="ECO:0007669"/>
    <property type="project" value="TreeGrafter"/>
</dbReference>
<evidence type="ECO:0000313" key="3">
    <source>
        <dbReference type="Proteomes" id="UP001432322"/>
    </source>
</evidence>
<proteinExistence type="predicted"/>
<dbReference type="EMBL" id="BTSY01000001">
    <property type="protein sequence ID" value="GMT11504.1"/>
    <property type="molecule type" value="Genomic_DNA"/>
</dbReference>